<feature type="domain" description="Gamma tubulin complex component protein N-terminal" evidence="4">
    <location>
        <begin position="139"/>
        <end position="368"/>
    </location>
</feature>
<dbReference type="Pfam" id="PF17681">
    <property type="entry name" value="GCP_N_terminal"/>
    <property type="match status" value="1"/>
</dbReference>
<feature type="chain" id="PRO_5004975361" description="Gamma tubulin complex component protein N-terminal domain-containing protein" evidence="3">
    <location>
        <begin position="21"/>
        <end position="375"/>
    </location>
</feature>
<feature type="compositionally biased region" description="Polar residues" evidence="2">
    <location>
        <begin position="267"/>
        <end position="285"/>
    </location>
</feature>
<feature type="region of interest" description="Disordered" evidence="2">
    <location>
        <begin position="267"/>
        <end position="286"/>
    </location>
</feature>
<evidence type="ECO:0000313" key="5">
    <source>
        <dbReference type="EMBL" id="ETO14622.1"/>
    </source>
</evidence>
<evidence type="ECO:0000256" key="3">
    <source>
        <dbReference type="SAM" id="SignalP"/>
    </source>
</evidence>
<proteinExistence type="predicted"/>
<dbReference type="Proteomes" id="UP000023152">
    <property type="component" value="Unassembled WGS sequence"/>
</dbReference>
<evidence type="ECO:0000313" key="6">
    <source>
        <dbReference type="Proteomes" id="UP000023152"/>
    </source>
</evidence>
<gene>
    <name evidence="5" type="ORF">RFI_22746</name>
</gene>
<dbReference type="EMBL" id="ASPP01019909">
    <property type="protein sequence ID" value="ETO14622.1"/>
    <property type="molecule type" value="Genomic_DNA"/>
</dbReference>
<name>X6MMF6_RETFI</name>
<organism evidence="5 6">
    <name type="scientific">Reticulomyxa filosa</name>
    <dbReference type="NCBI Taxonomy" id="46433"/>
    <lineage>
        <taxon>Eukaryota</taxon>
        <taxon>Sar</taxon>
        <taxon>Rhizaria</taxon>
        <taxon>Retaria</taxon>
        <taxon>Foraminifera</taxon>
        <taxon>Monothalamids</taxon>
        <taxon>Reticulomyxidae</taxon>
        <taxon>Reticulomyxa</taxon>
    </lineage>
</organism>
<dbReference type="GO" id="GO:0005874">
    <property type="term" value="C:microtubule"/>
    <property type="evidence" value="ECO:0007669"/>
    <property type="project" value="UniProtKB-KW"/>
</dbReference>
<keyword evidence="6" id="KW-1185">Reference proteome</keyword>
<evidence type="ECO:0000259" key="4">
    <source>
        <dbReference type="Pfam" id="PF17681"/>
    </source>
</evidence>
<protein>
    <recommendedName>
        <fullName evidence="4">Gamma tubulin complex component protein N-terminal domain-containing protein</fullName>
    </recommendedName>
</protein>
<reference evidence="5 6" key="1">
    <citation type="journal article" date="2013" name="Curr. Biol.">
        <title>The Genome of the Foraminiferan Reticulomyxa filosa.</title>
        <authorList>
            <person name="Glockner G."/>
            <person name="Hulsmann N."/>
            <person name="Schleicher M."/>
            <person name="Noegel A.A."/>
            <person name="Eichinger L."/>
            <person name="Gallinger C."/>
            <person name="Pawlowski J."/>
            <person name="Sierra R."/>
            <person name="Euteneuer U."/>
            <person name="Pillet L."/>
            <person name="Moustafa A."/>
            <person name="Platzer M."/>
            <person name="Groth M."/>
            <person name="Szafranski K."/>
            <person name="Schliwa M."/>
        </authorList>
    </citation>
    <scope>NUCLEOTIDE SEQUENCE [LARGE SCALE GENOMIC DNA]</scope>
</reference>
<sequence length="375" mass="42909">FFFFFFFFFFFAFYIVSILAKNRVLYQSNSTLQKKKKKKKNVFSHQQILDERKETKNYWEEDQVSLFLRYHDTLSELSVCGGASEANARADGSNSATRTLADVTTVRESKGDGNNNQTMDETIKTVQKFKEETNKKIVDSLYHCLLATPSEYIQMEHSDEFLPCRLSEIELVSGIPQQTLTHMFGQVCAIGTLFHKCNHHSLRDNNNVIQVNAPLFFVHISKTYTCAHIHTQKKKKKKKSVREGIGHYLNFYRECVIALPQVLLRQHGQTDPETEPETGNGSNDESSLEDTIMDMLLHTHSLKAMLQSLLELLQLLSASCGEHTANVDVLETLYQAVQLSHSNSYAYALYLFLFKCAIKPVLDTISAWYLLSLTV</sequence>
<feature type="signal peptide" evidence="3">
    <location>
        <begin position="1"/>
        <end position="20"/>
    </location>
</feature>
<dbReference type="InterPro" id="IPR041470">
    <property type="entry name" value="GCP_N"/>
</dbReference>
<comment type="caution">
    <text evidence="5">The sequence shown here is derived from an EMBL/GenBank/DDBJ whole genome shotgun (WGS) entry which is preliminary data.</text>
</comment>
<accession>X6MMF6</accession>
<keyword evidence="1" id="KW-0493">Microtubule</keyword>
<evidence type="ECO:0000256" key="1">
    <source>
        <dbReference type="ARBA" id="ARBA00022701"/>
    </source>
</evidence>
<keyword evidence="3" id="KW-0732">Signal</keyword>
<evidence type="ECO:0000256" key="2">
    <source>
        <dbReference type="SAM" id="MobiDB-lite"/>
    </source>
</evidence>
<feature type="non-terminal residue" evidence="5">
    <location>
        <position position="1"/>
    </location>
</feature>
<dbReference type="AlphaFoldDB" id="X6MMF6"/>